<accession>A0A085M7B0</accession>
<organism evidence="1 2">
    <name type="scientific">Trichuris suis</name>
    <name type="common">pig whipworm</name>
    <dbReference type="NCBI Taxonomy" id="68888"/>
    <lineage>
        <taxon>Eukaryota</taxon>
        <taxon>Metazoa</taxon>
        <taxon>Ecdysozoa</taxon>
        <taxon>Nematoda</taxon>
        <taxon>Enoplea</taxon>
        <taxon>Dorylaimia</taxon>
        <taxon>Trichinellida</taxon>
        <taxon>Trichuridae</taxon>
        <taxon>Trichuris</taxon>
    </lineage>
</organism>
<evidence type="ECO:0000313" key="1">
    <source>
        <dbReference type="EMBL" id="KFD53106.1"/>
    </source>
</evidence>
<dbReference type="AlphaFoldDB" id="A0A085M7B0"/>
<sequence length="80" mass="8726">MAGSSLQLKRCVPTLYATLCMSSLPLSVCDVASANAPHLGRRTTQLGRLQFRSGFVGAEKMKKTRGDHWQQVYSPAKGET</sequence>
<dbReference type="EMBL" id="KL363220">
    <property type="protein sequence ID" value="KFD53106.1"/>
    <property type="molecule type" value="Genomic_DNA"/>
</dbReference>
<evidence type="ECO:0000313" key="2">
    <source>
        <dbReference type="Proteomes" id="UP000030764"/>
    </source>
</evidence>
<dbReference type="Proteomes" id="UP000030764">
    <property type="component" value="Unassembled WGS sequence"/>
</dbReference>
<name>A0A085M7B0_9BILA</name>
<keyword evidence="2" id="KW-1185">Reference proteome</keyword>
<protein>
    <submittedName>
        <fullName evidence="1">Uncharacterized protein</fullName>
    </submittedName>
</protein>
<gene>
    <name evidence="1" type="ORF">M513_06020</name>
</gene>
<reference evidence="1 2" key="1">
    <citation type="journal article" date="2014" name="Nat. Genet.">
        <title>Genome and transcriptome of the porcine whipworm Trichuris suis.</title>
        <authorList>
            <person name="Jex A.R."/>
            <person name="Nejsum P."/>
            <person name="Schwarz E.M."/>
            <person name="Hu L."/>
            <person name="Young N.D."/>
            <person name="Hall R.S."/>
            <person name="Korhonen P.K."/>
            <person name="Liao S."/>
            <person name="Thamsborg S."/>
            <person name="Xia J."/>
            <person name="Xu P."/>
            <person name="Wang S."/>
            <person name="Scheerlinck J.P."/>
            <person name="Hofmann A."/>
            <person name="Sternberg P.W."/>
            <person name="Wang J."/>
            <person name="Gasser R.B."/>
        </authorList>
    </citation>
    <scope>NUCLEOTIDE SEQUENCE [LARGE SCALE GENOMIC DNA]</scope>
    <source>
        <strain evidence="1">DCEP-RM93M</strain>
    </source>
</reference>
<proteinExistence type="predicted"/>
<feature type="non-terminal residue" evidence="1">
    <location>
        <position position="80"/>
    </location>
</feature>